<evidence type="ECO:0000313" key="2">
    <source>
        <dbReference type="EMBL" id="AXX92263.1"/>
    </source>
</evidence>
<keyword evidence="1" id="KW-1133">Transmembrane helix</keyword>
<dbReference type="RefSeq" id="WP_099342811.1">
    <property type="nucleotide sequence ID" value="NZ_CP032098.1"/>
</dbReference>
<name>A0A2G1DGZ4_9BACT</name>
<protein>
    <submittedName>
        <fullName evidence="2">Membrane protein</fullName>
    </submittedName>
</protein>
<accession>A0A2G1DGZ4</accession>
<feature type="transmembrane region" description="Helical" evidence="1">
    <location>
        <begin position="105"/>
        <end position="125"/>
    </location>
</feature>
<feature type="transmembrane region" description="Helical" evidence="1">
    <location>
        <begin position="202"/>
        <end position="221"/>
    </location>
</feature>
<dbReference type="AlphaFoldDB" id="A0A2G1DGZ4"/>
<feature type="transmembrane region" description="Helical" evidence="1">
    <location>
        <begin position="131"/>
        <end position="152"/>
    </location>
</feature>
<proteinExistence type="predicted"/>
<keyword evidence="1" id="KW-0472">Membrane</keyword>
<feature type="transmembrane region" description="Helical" evidence="1">
    <location>
        <begin position="65"/>
        <end position="85"/>
    </location>
</feature>
<keyword evidence="1" id="KW-0812">Transmembrane</keyword>
<reference evidence="2 5" key="2">
    <citation type="submission" date="2018-08" db="EMBL/GenBank/DDBJ databases">
        <title>Complete genome of the Arcobacter molluscorum type strain LMG 25693.</title>
        <authorList>
            <person name="Miller W.G."/>
            <person name="Yee E."/>
            <person name="Bono J.L."/>
        </authorList>
    </citation>
    <scope>NUCLEOTIDE SEQUENCE [LARGE SCALE GENOMIC DNA]</scope>
    <source>
        <strain evidence="2 5">CECT 7696</strain>
    </source>
</reference>
<evidence type="ECO:0000313" key="3">
    <source>
        <dbReference type="EMBL" id="PHO17753.1"/>
    </source>
</evidence>
<dbReference type="EMBL" id="NXFY01000013">
    <property type="protein sequence ID" value="PHO17753.1"/>
    <property type="molecule type" value="Genomic_DNA"/>
</dbReference>
<dbReference type="KEGG" id="amol:AMOL_1284"/>
<dbReference type="Proteomes" id="UP000221222">
    <property type="component" value="Unassembled WGS sequence"/>
</dbReference>
<evidence type="ECO:0000256" key="1">
    <source>
        <dbReference type="SAM" id="Phobius"/>
    </source>
</evidence>
<feature type="transmembrane region" description="Helical" evidence="1">
    <location>
        <begin position="32"/>
        <end position="53"/>
    </location>
</feature>
<feature type="transmembrane region" description="Helical" evidence="1">
    <location>
        <begin position="233"/>
        <end position="253"/>
    </location>
</feature>
<evidence type="ECO:0000313" key="5">
    <source>
        <dbReference type="Proteomes" id="UP000262712"/>
    </source>
</evidence>
<gene>
    <name evidence="2" type="ORF">AMOL_1284</name>
    <name evidence="3" type="ORF">CPU12_09170</name>
</gene>
<keyword evidence="4" id="KW-1185">Reference proteome</keyword>
<dbReference type="EMBL" id="CP032098">
    <property type="protein sequence ID" value="AXX92263.1"/>
    <property type="molecule type" value="Genomic_DNA"/>
</dbReference>
<dbReference type="Proteomes" id="UP000262712">
    <property type="component" value="Chromosome"/>
</dbReference>
<organism evidence="3 4">
    <name type="scientific">Malaciobacter molluscorum LMG 25693</name>
    <dbReference type="NCBI Taxonomy" id="870501"/>
    <lineage>
        <taxon>Bacteria</taxon>
        <taxon>Pseudomonadati</taxon>
        <taxon>Campylobacterota</taxon>
        <taxon>Epsilonproteobacteria</taxon>
        <taxon>Campylobacterales</taxon>
        <taxon>Arcobacteraceae</taxon>
        <taxon>Malaciobacter</taxon>
    </lineage>
</organism>
<reference evidence="3 4" key="1">
    <citation type="submission" date="2017-09" db="EMBL/GenBank/DDBJ databases">
        <title>Arcobacter canalis sp. nov., a new species isolated from a water canal contaminated with urban sewage.</title>
        <authorList>
            <person name="Perez-Cataluna A."/>
            <person name="Salas-Masso N."/>
            <person name="Figueras M.J."/>
        </authorList>
    </citation>
    <scope>NUCLEOTIDE SEQUENCE [LARGE SCALE GENOMIC DNA]</scope>
    <source>
        <strain evidence="3 4">F98-3</strain>
    </source>
</reference>
<sequence>MEKFEKILSFFIKNQYTHIKLTISFKKNFRKLFLFSFLLIPLGVMQIILSYPYSAKSFNNDSLEIINYIHTYICLGILIIFYLYYTFNYFLIKYITINSIKMGAILLYLMFIIIFFIPLSGLFLIKNIQFSTVFIYDFIFIFLIVFYSYYYYKKWKDLIIKKYYELIKKKLENNNYFFNSDEKIFNFDLKEEEKDKPKLTKIAEIVVGFIIRFGFTIPILAVLSSNGVGGNGMIYFAIYLMFFIIPEIMKIPAKPFAIYKILKQIEKEENVTIYNGKLKTLNSENK</sequence>
<evidence type="ECO:0000313" key="4">
    <source>
        <dbReference type="Proteomes" id="UP000221222"/>
    </source>
</evidence>